<proteinExistence type="predicted"/>
<reference evidence="1" key="1">
    <citation type="submission" date="2021-01" db="EMBL/GenBank/DDBJ databases">
        <authorList>
            <person name="Corre E."/>
            <person name="Pelletier E."/>
            <person name="Niang G."/>
            <person name="Scheremetjew M."/>
            <person name="Finn R."/>
            <person name="Kale V."/>
            <person name="Holt S."/>
            <person name="Cochrane G."/>
            <person name="Meng A."/>
            <person name="Brown T."/>
            <person name="Cohen L."/>
        </authorList>
    </citation>
    <scope>NUCLEOTIDE SEQUENCE</scope>
    <source>
        <strain evidence="1">CCAP 955/1</strain>
    </source>
</reference>
<organism evidence="1">
    <name type="scientific">Spumella elongata</name>
    <dbReference type="NCBI Taxonomy" id="89044"/>
    <lineage>
        <taxon>Eukaryota</taxon>
        <taxon>Sar</taxon>
        <taxon>Stramenopiles</taxon>
        <taxon>Ochrophyta</taxon>
        <taxon>Chrysophyceae</taxon>
        <taxon>Chromulinales</taxon>
        <taxon>Chromulinaceae</taxon>
        <taxon>Spumella</taxon>
    </lineage>
</organism>
<dbReference type="AlphaFoldDB" id="A0A7S3H5S7"/>
<accession>A0A7S3H5S7</accession>
<dbReference type="InterPro" id="IPR036418">
    <property type="entry name" value="Cyt_c_oxidase_su6a_sf"/>
</dbReference>
<dbReference type="EMBL" id="HBIC01029291">
    <property type="protein sequence ID" value="CAE0285920.1"/>
    <property type="molecule type" value="Transcribed_RNA"/>
</dbReference>
<name>A0A7S3H5S7_9STRA</name>
<evidence type="ECO:0000313" key="1">
    <source>
        <dbReference type="EMBL" id="CAE0285920.1"/>
    </source>
</evidence>
<sequence length="99" mass="11117">MFANKFVRRVGATAFQGKRMMSGSSEEAMKEVKVWQKATAGMVTLSSLLTIYCVAVHSHEHPRHGLPYQKIRSKPYPWAAADCNLFEGECWKEARAAQA</sequence>
<protein>
    <submittedName>
        <fullName evidence="1">Uncharacterized protein</fullName>
    </submittedName>
</protein>
<gene>
    <name evidence="1" type="ORF">SELO1098_LOCUS14761</name>
</gene>
<dbReference type="Gene3D" id="4.10.95.10">
    <property type="entry name" value="Cytochrome c oxidase, subunit VIa"/>
    <property type="match status" value="1"/>
</dbReference>
<dbReference type="SUPFAM" id="SSF81411">
    <property type="entry name" value="Mitochondrial cytochrome c oxidase subunit VIa"/>
    <property type="match status" value="1"/>
</dbReference>